<gene>
    <name evidence="1" type="ORF">BGLFYP119_01664</name>
</gene>
<proteinExistence type="predicted"/>
<dbReference type="EMBL" id="CACRST010000014">
    <property type="protein sequence ID" value="VYT06504.1"/>
    <property type="molecule type" value="Genomic_DNA"/>
</dbReference>
<evidence type="ECO:0000313" key="1">
    <source>
        <dbReference type="EMBL" id="VYT06504.1"/>
    </source>
</evidence>
<reference evidence="1" key="1">
    <citation type="submission" date="2019-11" db="EMBL/GenBank/DDBJ databases">
        <authorList>
            <person name="Feng L."/>
        </authorList>
    </citation>
    <scope>NUCLEOTIDE SEQUENCE</scope>
    <source>
        <strain evidence="1">BgluceraseaLFYP119</strain>
    </source>
</reference>
<dbReference type="AlphaFoldDB" id="A0A6N2TKU2"/>
<accession>A0A6N2TKU2</accession>
<dbReference type="RefSeq" id="WP_156353987.1">
    <property type="nucleotide sequence ID" value="NZ_CACRST010000014.1"/>
</dbReference>
<sequence>MKKWKRTVVYGLLTVMAVGCVGAKVYPVMAQEKEGTAGRYMEKEILLPETGWWYL</sequence>
<protein>
    <submittedName>
        <fullName evidence="1">Uncharacterized protein</fullName>
    </submittedName>
</protein>
<name>A0A6N2TKU2_9FIRM</name>
<organism evidence="1">
    <name type="scientific">Blautia glucerasea</name>
    <dbReference type="NCBI Taxonomy" id="536633"/>
    <lineage>
        <taxon>Bacteria</taxon>
        <taxon>Bacillati</taxon>
        <taxon>Bacillota</taxon>
        <taxon>Clostridia</taxon>
        <taxon>Lachnospirales</taxon>
        <taxon>Lachnospiraceae</taxon>
        <taxon>Blautia</taxon>
    </lineage>
</organism>
<dbReference type="PROSITE" id="PS51257">
    <property type="entry name" value="PROKAR_LIPOPROTEIN"/>
    <property type="match status" value="1"/>
</dbReference>